<evidence type="ECO:0000256" key="5">
    <source>
        <dbReference type="ARBA" id="ARBA00022989"/>
    </source>
</evidence>
<comment type="function">
    <text evidence="8">Cell division protein that may be involved in stabilizing or promoting the assembly of the division complex.</text>
</comment>
<keyword evidence="4 8" id="KW-0812">Transmembrane</keyword>
<dbReference type="InterPro" id="IPR034746">
    <property type="entry name" value="POTRA"/>
</dbReference>
<keyword evidence="6 8" id="KW-0472">Membrane</keyword>
<dbReference type="Gene3D" id="3.40.50.10960">
    <property type="match status" value="1"/>
</dbReference>
<dbReference type="OrthoDB" id="2677691at2"/>
<reference evidence="10 11" key="1">
    <citation type="submission" date="2017-07" db="EMBL/GenBank/DDBJ databases">
        <title>Paenibacillus herberti R33 genome sequencing and assembly.</title>
        <authorList>
            <person name="Su W."/>
        </authorList>
    </citation>
    <scope>NUCLEOTIDE SEQUENCE [LARGE SCALE GENOMIC DNA]</scope>
    <source>
        <strain evidence="10 11">R33</strain>
    </source>
</reference>
<dbReference type="RefSeq" id="WP_089522780.1">
    <property type="nucleotide sequence ID" value="NZ_NMUQ01000001.1"/>
</dbReference>
<accession>A0A229P0P7</accession>
<dbReference type="Gene3D" id="3.10.20.310">
    <property type="entry name" value="membrane protein fhac"/>
    <property type="match status" value="1"/>
</dbReference>
<dbReference type="PANTHER" id="PTHR37820">
    <property type="entry name" value="CELL DIVISION PROTEIN DIVIB"/>
    <property type="match status" value="1"/>
</dbReference>
<dbReference type="InterPro" id="IPR005548">
    <property type="entry name" value="Cell_div_FtsQ/DivIB_C"/>
</dbReference>
<dbReference type="AlphaFoldDB" id="A0A229P0P7"/>
<comment type="similarity">
    <text evidence="8">Belongs to the FtsQ/DivIB family. DivIB subfamily.</text>
</comment>
<comment type="subcellular location">
    <subcellularLocation>
        <location evidence="8">Cell membrane</location>
        <topology evidence="8">Single-pass type II membrane protein</topology>
    </subcellularLocation>
    <subcellularLocation>
        <location evidence="1">Membrane</location>
    </subcellularLocation>
    <text evidence="8">Localizes to the division septum.</text>
</comment>
<dbReference type="InterPro" id="IPR026580">
    <property type="entry name" value="DivIB"/>
</dbReference>
<dbReference type="PANTHER" id="PTHR37820:SF1">
    <property type="entry name" value="CELL DIVISION PROTEIN FTSQ"/>
    <property type="match status" value="1"/>
</dbReference>
<keyword evidence="5 8" id="KW-1133">Transmembrane helix</keyword>
<evidence type="ECO:0000256" key="7">
    <source>
        <dbReference type="ARBA" id="ARBA00023306"/>
    </source>
</evidence>
<comment type="caution">
    <text evidence="10">The sequence shown here is derived from an EMBL/GenBank/DDBJ whole genome shotgun (WGS) entry which is preliminary data.</text>
</comment>
<gene>
    <name evidence="8" type="primary">divIB</name>
    <name evidence="10" type="ORF">CGZ75_02855</name>
</gene>
<proteinExistence type="inferred from homology"/>
<dbReference type="InterPro" id="IPR050487">
    <property type="entry name" value="FtsQ_DivIB"/>
</dbReference>
<evidence type="ECO:0000313" key="10">
    <source>
        <dbReference type="EMBL" id="OXM15687.1"/>
    </source>
</evidence>
<feature type="domain" description="POTRA" evidence="9">
    <location>
        <begin position="43"/>
        <end position="111"/>
    </location>
</feature>
<dbReference type="Pfam" id="PF03799">
    <property type="entry name" value="FtsQ_DivIB_C"/>
    <property type="match status" value="1"/>
</dbReference>
<feature type="transmembrane region" description="Helical" evidence="8">
    <location>
        <begin position="21"/>
        <end position="38"/>
    </location>
</feature>
<evidence type="ECO:0000259" key="9">
    <source>
        <dbReference type="PROSITE" id="PS51779"/>
    </source>
</evidence>
<dbReference type="Proteomes" id="UP000215145">
    <property type="component" value="Unassembled WGS sequence"/>
</dbReference>
<evidence type="ECO:0000256" key="2">
    <source>
        <dbReference type="ARBA" id="ARBA00022475"/>
    </source>
</evidence>
<evidence type="ECO:0000256" key="1">
    <source>
        <dbReference type="ARBA" id="ARBA00004370"/>
    </source>
</evidence>
<dbReference type="PROSITE" id="PS51779">
    <property type="entry name" value="POTRA"/>
    <property type="match status" value="1"/>
</dbReference>
<keyword evidence="11" id="KW-1185">Reference proteome</keyword>
<organism evidence="10 11">
    <name type="scientific">Paenibacillus herberti</name>
    <dbReference type="NCBI Taxonomy" id="1619309"/>
    <lineage>
        <taxon>Bacteria</taxon>
        <taxon>Bacillati</taxon>
        <taxon>Bacillota</taxon>
        <taxon>Bacilli</taxon>
        <taxon>Bacillales</taxon>
        <taxon>Paenibacillaceae</taxon>
        <taxon>Paenibacillus</taxon>
    </lineage>
</organism>
<evidence type="ECO:0000256" key="3">
    <source>
        <dbReference type="ARBA" id="ARBA00022618"/>
    </source>
</evidence>
<dbReference type="GO" id="GO:0043093">
    <property type="term" value="P:FtsZ-dependent cytokinesis"/>
    <property type="evidence" value="ECO:0007669"/>
    <property type="project" value="UniProtKB-UniRule"/>
</dbReference>
<dbReference type="EMBL" id="NMUQ01000001">
    <property type="protein sequence ID" value="OXM15687.1"/>
    <property type="molecule type" value="Genomic_DNA"/>
</dbReference>
<evidence type="ECO:0000256" key="8">
    <source>
        <dbReference type="HAMAP-Rule" id="MF_00912"/>
    </source>
</evidence>
<evidence type="ECO:0000256" key="4">
    <source>
        <dbReference type="ARBA" id="ARBA00022692"/>
    </source>
</evidence>
<dbReference type="Pfam" id="PF08478">
    <property type="entry name" value="POTRA_1"/>
    <property type="match status" value="1"/>
</dbReference>
<keyword evidence="3 8" id="KW-0132">Cell division</keyword>
<dbReference type="GO" id="GO:0005886">
    <property type="term" value="C:plasma membrane"/>
    <property type="evidence" value="ECO:0007669"/>
    <property type="project" value="UniProtKB-SubCell"/>
</dbReference>
<dbReference type="InterPro" id="IPR013685">
    <property type="entry name" value="POTRA_FtsQ_type"/>
</dbReference>
<protein>
    <recommendedName>
        <fullName evidence="8">Cell division protein DivIB</fullName>
    </recommendedName>
</protein>
<dbReference type="GO" id="GO:0032153">
    <property type="term" value="C:cell division site"/>
    <property type="evidence" value="ECO:0007669"/>
    <property type="project" value="UniProtKB-UniRule"/>
</dbReference>
<sequence>MSELIPLLKEPPPKKRGSRKLMLILVLLFLILLSILFFNSNISKVSVVTIEGEQFTKETDIRNAASVRPGDAFFGTMASTVEQRIASLGSVKQAKVEKTFPGQIRIIVKEYPAVAFEMDDAGRLSAILASGTIIGADTGSAVVDKPVLSGWRKDDPIKKKLCQALAAIPAQELNQLSEISPSPTESYPDRIRIYTRSGFEVITAASLLKDKLLTLNSVVEERAPGRVTLLLADTYSPFQTESEEGEQKEGADAP</sequence>
<name>A0A229P0P7_9BACL</name>
<keyword evidence="7 8" id="KW-0131">Cell cycle</keyword>
<evidence type="ECO:0000313" key="11">
    <source>
        <dbReference type="Proteomes" id="UP000215145"/>
    </source>
</evidence>
<keyword evidence="2 8" id="KW-1003">Cell membrane</keyword>
<dbReference type="HAMAP" id="MF_00912">
    <property type="entry name" value="DivIB"/>
    <property type="match status" value="1"/>
</dbReference>
<evidence type="ECO:0000256" key="6">
    <source>
        <dbReference type="ARBA" id="ARBA00023136"/>
    </source>
</evidence>